<gene>
    <name evidence="2" type="primary">LCN9</name>
</gene>
<keyword evidence="1" id="KW-1185">Reference proteome</keyword>
<evidence type="ECO:0000313" key="2">
    <source>
        <dbReference type="RefSeq" id="XP_045145283.1"/>
    </source>
</evidence>
<name>A0AC55D0K6_ECHTE</name>
<dbReference type="Proteomes" id="UP000694863">
    <property type="component" value="Unplaced"/>
</dbReference>
<evidence type="ECO:0000313" key="1">
    <source>
        <dbReference type="Proteomes" id="UP000694863"/>
    </source>
</evidence>
<organism evidence="1 2">
    <name type="scientific">Echinops telfairi</name>
    <name type="common">Lesser hedgehog tenrec</name>
    <dbReference type="NCBI Taxonomy" id="9371"/>
    <lineage>
        <taxon>Eukaryota</taxon>
        <taxon>Metazoa</taxon>
        <taxon>Chordata</taxon>
        <taxon>Craniata</taxon>
        <taxon>Vertebrata</taxon>
        <taxon>Euteleostomi</taxon>
        <taxon>Mammalia</taxon>
        <taxon>Eutheria</taxon>
        <taxon>Afrotheria</taxon>
        <taxon>Tenrecidae</taxon>
        <taxon>Tenrecinae</taxon>
        <taxon>Echinops</taxon>
    </lineage>
</organism>
<sequence>MVLLPVLLSLALHPAPALQDFDPHEVVYRNYSLSKLEGYWNSISMASNTLSRIQPNGDSRFCVQSLESLQNGSLQLNVHFRLLGVCERITMLLQRTDHDGVFTVDCEGPGPACHEETTLAIRPRTVPNLSPAFLKRLRQACQRYALGSTSSPCRQKSPAAKRNRAIPVTTAPLNPFPSLRWPNTAAPYCTVGQSKISSVWNSPEPPPSLPGLCPPSRLSAGSAVGPVPHLAMAFLLLTVGLSLLSVSQVLSVDPHFEHKGPEIPTEDEKLIAGKWFSVALASSVPARIQPNGDMRVFIHTIQVNSSHLQFHLHKKENGVCTPLKMIAHRTEQPFQYKVDYEGDNVVYLEEADPKNFLLLCTHNWRDGEDMVLMELYMVKAKVICCPQSIPSIPGPGPNGNRVTTAGRAKSLRDDPSGT</sequence>
<reference evidence="2" key="1">
    <citation type="submission" date="2025-08" db="UniProtKB">
        <authorList>
            <consortium name="RefSeq"/>
        </authorList>
    </citation>
    <scope>IDENTIFICATION</scope>
</reference>
<protein>
    <submittedName>
        <fullName evidence="2">Epididymal-specific lipocalin-9</fullName>
    </submittedName>
</protein>
<dbReference type="RefSeq" id="XP_045145283.1">
    <property type="nucleotide sequence ID" value="XM_045289348.1"/>
</dbReference>
<proteinExistence type="predicted"/>
<accession>A0AC55D0K6</accession>